<sequence>MKNMKLNLIDEALLLYNITNIQLSSNTIKSTAFDVRFDDKSQAILLSLDQINFKISFNYSAFILPPIFADEGSIDISLDNFQLTIGLKCTSQNGRLKLYIVQFQPTLSKNDITLKNECYSDLTRYIFDEISFYKDLIAAQILEAIESYAQGNLHQVYILDIFQQMIDNAIDQLPNSFDIFMTRLDETKLNQGIITQQQYPIKVYTYLLNGTQIKLQYLSLPFRIGFVNQSANNSTNQKQEIQSFRNNRFDVQLYLSMMTFSSIIEKAYQSDLLRFYITSKPENLRPVFNLFLKQLDTEFINLLFPELYKTSQSGFTNATNPCMLRLGPNELPKIQMRESYFTAASRMKLDIYCVKSNVSFPNFTTYANGSNNLPANMSFVPVISIYANYTTDITELIRVSLINQLQAGIDLRGQNTNNEFVIKFSEITFKPDYIQVLVNPDIYSISLASIYQSMFDNDQMFVLDLILQIILQKLKVGSNSELKQVLDLAQQPRLQSGINIDYQNVLLNYIQELSVSEEQIEQLSKIINRRQNSNFLIEGGTETEQQNDQTYKAYQEYL</sequence>
<dbReference type="SUPFAM" id="SSF55394">
    <property type="entry name" value="Bactericidal permeability-increasing protein, BPI"/>
    <property type="match status" value="2"/>
</dbReference>
<evidence type="ECO:0000313" key="2">
    <source>
        <dbReference type="Proteomes" id="UP000039865"/>
    </source>
</evidence>
<dbReference type="InterPro" id="IPR032942">
    <property type="entry name" value="BPI/LBP/Plunc"/>
</dbReference>
<accession>A0A078AX18</accession>
<dbReference type="AlphaFoldDB" id="A0A078AX18"/>
<dbReference type="Gene3D" id="3.15.10.10">
    <property type="entry name" value="Bactericidal permeability-increasing protein, domain 1"/>
    <property type="match status" value="1"/>
</dbReference>
<dbReference type="Gene3D" id="3.15.20.10">
    <property type="entry name" value="Bactericidal permeability-increasing protein, domain 2"/>
    <property type="match status" value="1"/>
</dbReference>
<dbReference type="Proteomes" id="UP000039865">
    <property type="component" value="Unassembled WGS sequence"/>
</dbReference>
<gene>
    <name evidence="1" type="primary">Contig13620.g14529</name>
    <name evidence="1" type="ORF">STYLEM_14413</name>
</gene>
<keyword evidence="2" id="KW-1185">Reference proteome</keyword>
<dbReference type="InParanoid" id="A0A078AX18"/>
<proteinExistence type="predicted"/>
<dbReference type="PANTHER" id="PTHR10504:SF131">
    <property type="entry name" value="BPI2 DOMAIN-CONTAINING PROTEIN"/>
    <property type="match status" value="1"/>
</dbReference>
<dbReference type="InterPro" id="IPR017943">
    <property type="entry name" value="Bactericidal_perm-incr_a/b_dom"/>
</dbReference>
<evidence type="ECO:0000313" key="1">
    <source>
        <dbReference type="EMBL" id="CDW85338.1"/>
    </source>
</evidence>
<protein>
    <submittedName>
        <fullName evidence="1">Uncharacterized protein</fullName>
    </submittedName>
</protein>
<dbReference type="EMBL" id="CCKQ01013648">
    <property type="protein sequence ID" value="CDW85338.1"/>
    <property type="molecule type" value="Genomic_DNA"/>
</dbReference>
<reference evidence="1 2" key="1">
    <citation type="submission" date="2014-06" db="EMBL/GenBank/DDBJ databases">
        <authorList>
            <person name="Swart Estienne"/>
        </authorList>
    </citation>
    <scope>NUCLEOTIDE SEQUENCE [LARGE SCALE GENOMIC DNA]</scope>
    <source>
        <strain evidence="1 2">130c</strain>
    </source>
</reference>
<dbReference type="GO" id="GO:0008289">
    <property type="term" value="F:lipid binding"/>
    <property type="evidence" value="ECO:0007669"/>
    <property type="project" value="InterPro"/>
</dbReference>
<name>A0A078AX18_STYLE</name>
<dbReference type="PANTHER" id="PTHR10504">
    <property type="entry name" value="BACTERICIDAL PERMEABILITY-INCREASING BPI PROTEIN-RELATED"/>
    <property type="match status" value="1"/>
</dbReference>
<organism evidence="1 2">
    <name type="scientific">Stylonychia lemnae</name>
    <name type="common">Ciliate</name>
    <dbReference type="NCBI Taxonomy" id="5949"/>
    <lineage>
        <taxon>Eukaryota</taxon>
        <taxon>Sar</taxon>
        <taxon>Alveolata</taxon>
        <taxon>Ciliophora</taxon>
        <taxon>Intramacronucleata</taxon>
        <taxon>Spirotrichea</taxon>
        <taxon>Stichotrichia</taxon>
        <taxon>Sporadotrichida</taxon>
        <taxon>Oxytrichidae</taxon>
        <taxon>Stylonychinae</taxon>
        <taxon>Stylonychia</taxon>
    </lineage>
</organism>